<gene>
    <name evidence="1" type="primary">ORF32</name>
</gene>
<protein>
    <submittedName>
        <fullName evidence="1">Uncharacterized protein</fullName>
    </submittedName>
</protein>
<reference evidence="1" key="1">
    <citation type="journal article" date="2020" name="MBio">
        <title>A New Family of DNA Viruses Causing Disease in Crustaceans from Diverse Aquatic Biomes.</title>
        <authorList>
            <person name="Subramaniam K."/>
            <person name="Behringer D.C."/>
            <person name="Bojko J."/>
            <person name="Yutin N."/>
            <person name="Clark A.S."/>
            <person name="Bateman K.S."/>
            <person name="van Aerle R."/>
            <person name="Bass D."/>
            <person name="Kerr R.C."/>
            <person name="Koonin E.V."/>
            <person name="Stentiford G.D."/>
            <person name="Waltzek T.B."/>
        </authorList>
    </citation>
    <scope>NUCLEOTIDE SEQUENCE</scope>
</reference>
<sequence length="155" mass="17478">MITCYTIRIGSDSDDEKMKDDFMKGCDTFFHLCHSLKPDTRVYVKGRCGGGGGMTYALIKECIIYLATEAFALSRRRRGGGGDDGVRQKSADEQLQNVLDTNGNYDNFLKRFREGVKTLTNVSSSYKRRGYPGRDVLFMAKYVLDNLANVFVIIK</sequence>
<dbReference type="EMBL" id="MN604015">
    <property type="protein sequence ID" value="QIQ08540.1"/>
    <property type="molecule type" value="Genomic_DNA"/>
</dbReference>
<evidence type="ECO:0000313" key="1">
    <source>
        <dbReference type="EMBL" id="QIQ08540.1"/>
    </source>
</evidence>
<organism evidence="1">
    <name type="scientific">Carcinus maenas virus 1</name>
    <dbReference type="NCBI Taxonomy" id="2704945"/>
    <lineage>
        <taxon>Viruses</taxon>
    </lineage>
</organism>
<accession>A0A6G9HDG3</accession>
<proteinExistence type="predicted"/>
<name>A0A6G9HDG3_9VIRU</name>